<dbReference type="Proteomes" id="UP001439008">
    <property type="component" value="Unassembled WGS sequence"/>
</dbReference>
<dbReference type="InterPro" id="IPR001962">
    <property type="entry name" value="Asn_synthase"/>
</dbReference>
<dbReference type="PANTHER" id="PTHR45937">
    <property type="entry name" value="ASPARAGINE SYNTHETASE DOMAIN-CONTAINING PROTEIN 1"/>
    <property type="match status" value="1"/>
</dbReference>
<keyword evidence="1" id="KW-0028">Amino-acid biosynthesis</keyword>
<protein>
    <recommendedName>
        <fullName evidence="6">Asparagine synthetase domain-containing protein</fullName>
    </recommendedName>
</protein>
<sequence>MENIFMKKLNFFTLKNFVVAPELTCPKNFLEDKIKILTNLLKNELKKITKFLDDKKSIALLFSGGLDSIIGQLSSNVFIDLINVSFFKKQNIEEKNGCHINIEAPDRITSINGLIELKSLFPLIKWRLICIDVTEKMVSQKKELIKKLVFPKNDKMSLNIATVLFFAVNSVGNNNSFIVTNTPKKYLASKTCRYGVHFKKIVPKDRNIKNQFLGQSEVNLSGFGDIKKHTEIWKEIDFVKIGNEDICPEVFISGLGPDEYLGGYLRHRNIFENTKNKNLLKNEIDKDIDLLWSRNLGFRTKYLLT</sequence>
<keyword evidence="2" id="KW-0061">Asparagine biosynthesis</keyword>
<reference evidence="4 5" key="1">
    <citation type="journal article" date="2024" name="BMC Biol.">
        <title>Comparative genomics of Ascetosporea gives new insight into the evolutionary basis for animal parasitism in Rhizaria.</title>
        <authorList>
            <person name="Hiltunen Thoren M."/>
            <person name="Onut-Brannstrom I."/>
            <person name="Alfjorden A."/>
            <person name="Peckova H."/>
            <person name="Swords F."/>
            <person name="Hooper C."/>
            <person name="Holzer A.S."/>
            <person name="Bass D."/>
            <person name="Burki F."/>
        </authorList>
    </citation>
    <scope>NUCLEOTIDE SEQUENCE [LARGE SCALE GENOMIC DNA]</scope>
    <source>
        <strain evidence="4">20-A016</strain>
    </source>
</reference>
<gene>
    <name evidence="4" type="ORF">MHBO_002527</name>
</gene>
<dbReference type="Gene3D" id="3.40.50.620">
    <property type="entry name" value="HUPs"/>
    <property type="match status" value="1"/>
</dbReference>
<comment type="caution">
    <text evidence="4">The sequence shown here is derived from an EMBL/GenBank/DDBJ whole genome shotgun (WGS) entry which is preliminary data.</text>
</comment>
<dbReference type="PANTHER" id="PTHR45937:SF1">
    <property type="entry name" value="ASPARAGINE SYNTHETASE DOMAIN-CONTAINING PROTEIN 1"/>
    <property type="match status" value="1"/>
</dbReference>
<organism evidence="4 5">
    <name type="scientific">Bonamia ostreae</name>
    <dbReference type="NCBI Taxonomy" id="126728"/>
    <lineage>
        <taxon>Eukaryota</taxon>
        <taxon>Sar</taxon>
        <taxon>Rhizaria</taxon>
        <taxon>Endomyxa</taxon>
        <taxon>Ascetosporea</taxon>
        <taxon>Haplosporida</taxon>
        <taxon>Bonamia</taxon>
    </lineage>
</organism>
<evidence type="ECO:0008006" key="6">
    <source>
        <dbReference type="Google" id="ProtNLM"/>
    </source>
</evidence>
<evidence type="ECO:0000256" key="2">
    <source>
        <dbReference type="ARBA" id="ARBA00022888"/>
    </source>
</evidence>
<proteinExistence type="predicted"/>
<keyword evidence="5" id="KW-1185">Reference proteome</keyword>
<dbReference type="CDD" id="cd01991">
    <property type="entry name" value="Asn_synthase_B_C"/>
    <property type="match status" value="1"/>
</dbReference>
<evidence type="ECO:0000313" key="5">
    <source>
        <dbReference type="Proteomes" id="UP001439008"/>
    </source>
</evidence>
<dbReference type="InterPro" id="IPR051857">
    <property type="entry name" value="Asn_synthetase_domain"/>
</dbReference>
<dbReference type="InterPro" id="IPR014729">
    <property type="entry name" value="Rossmann-like_a/b/a_fold"/>
</dbReference>
<evidence type="ECO:0000313" key="4">
    <source>
        <dbReference type="EMBL" id="MES1920918.1"/>
    </source>
</evidence>
<name>A0ABV2ANG3_9EUKA</name>
<evidence type="ECO:0000256" key="3">
    <source>
        <dbReference type="ARBA" id="ARBA00022962"/>
    </source>
</evidence>
<accession>A0ABV2ANG3</accession>
<keyword evidence="3" id="KW-0315">Glutamine amidotransferase</keyword>
<evidence type="ECO:0000256" key="1">
    <source>
        <dbReference type="ARBA" id="ARBA00022605"/>
    </source>
</evidence>
<dbReference type="EMBL" id="JBDODL010000953">
    <property type="protein sequence ID" value="MES1920918.1"/>
    <property type="molecule type" value="Genomic_DNA"/>
</dbReference>
<dbReference type="SUPFAM" id="SSF52402">
    <property type="entry name" value="Adenine nucleotide alpha hydrolases-like"/>
    <property type="match status" value="1"/>
</dbReference>